<gene>
    <name evidence="6" type="ORF">ACFSNC_02815</name>
</gene>
<evidence type="ECO:0000256" key="2">
    <source>
        <dbReference type="ARBA" id="ARBA00005568"/>
    </source>
</evidence>
<comment type="cofactor">
    <cofactor evidence="1">
        <name>Mg(2+)</name>
        <dbReference type="ChEBI" id="CHEBI:18420"/>
    </cofactor>
</comment>
<keyword evidence="6" id="KW-0456">Lyase</keyword>
<evidence type="ECO:0000259" key="5">
    <source>
        <dbReference type="Pfam" id="PF03328"/>
    </source>
</evidence>
<keyword evidence="7" id="KW-1185">Reference proteome</keyword>
<dbReference type="InterPro" id="IPR040442">
    <property type="entry name" value="Pyrv_kinase-like_dom_sf"/>
</dbReference>
<dbReference type="PANTHER" id="PTHR32308">
    <property type="entry name" value="LYASE BETA SUBUNIT, PUTATIVE (AFU_ORTHOLOGUE AFUA_4G13030)-RELATED"/>
    <property type="match status" value="1"/>
</dbReference>
<reference evidence="7" key="1">
    <citation type="journal article" date="2019" name="Int. J. Syst. Evol. Microbiol.">
        <title>The Global Catalogue of Microorganisms (GCM) 10K type strain sequencing project: providing services to taxonomists for standard genome sequencing and annotation.</title>
        <authorList>
            <consortium name="The Broad Institute Genomics Platform"/>
            <consortium name="The Broad Institute Genome Sequencing Center for Infectious Disease"/>
            <person name="Wu L."/>
            <person name="Ma J."/>
        </authorList>
    </citation>
    <scope>NUCLEOTIDE SEQUENCE [LARGE SCALE GENOMIC DNA]</scope>
    <source>
        <strain evidence="7">CCM 7435</strain>
    </source>
</reference>
<evidence type="ECO:0000256" key="3">
    <source>
        <dbReference type="ARBA" id="ARBA00022723"/>
    </source>
</evidence>
<comment type="caution">
    <text evidence="6">The sequence shown here is derived from an EMBL/GenBank/DDBJ whole genome shotgun (WGS) entry which is preliminary data.</text>
</comment>
<dbReference type="RefSeq" id="WP_213352292.1">
    <property type="nucleotide sequence ID" value="NZ_JAHBGB010000019.1"/>
</dbReference>
<feature type="domain" description="HpcH/HpaI aldolase/citrate lyase" evidence="5">
    <location>
        <begin position="9"/>
        <end position="232"/>
    </location>
</feature>
<dbReference type="InterPro" id="IPR011206">
    <property type="entry name" value="Citrate_lyase_beta/mcl1/mcl2"/>
</dbReference>
<organism evidence="6 7">
    <name type="scientific">Ancylobacter oerskovii</name>
    <dbReference type="NCBI Taxonomy" id="459519"/>
    <lineage>
        <taxon>Bacteria</taxon>
        <taxon>Pseudomonadati</taxon>
        <taxon>Pseudomonadota</taxon>
        <taxon>Alphaproteobacteria</taxon>
        <taxon>Hyphomicrobiales</taxon>
        <taxon>Xanthobacteraceae</taxon>
        <taxon>Ancylobacter</taxon>
    </lineage>
</organism>
<dbReference type="PIRSF" id="PIRSF015582">
    <property type="entry name" value="Cit_lyase_B"/>
    <property type="match status" value="1"/>
</dbReference>
<evidence type="ECO:0000256" key="4">
    <source>
        <dbReference type="ARBA" id="ARBA00022842"/>
    </source>
</evidence>
<sequence length="299" mass="31476">MIPVLRPRRSVLYMPGANARALEKARSLPADGLIIDLEDAVAPDAKAEARQQVAQALAAGGYGPREVVVRVNGFETPWFEADLACFAQAAATGAGPDALLIPKIARAETLRAIGARLDALGAPASLKLWAMIETPQAVQDVAKIAAAAQDPVSRLGVLVLGTNDLAKETGARIVPGRAPMQAWLSLCVLAARAGGVEVLDGVWNDFRDLDGLARECREAAEMGFDGKTLIHPTQLDPCNAAFTPPAGEVEAARALIAAFDLPEHAGKGVIQIEGRMYERMHADIARKTVALAEAIAARS</sequence>
<dbReference type="PANTHER" id="PTHR32308:SF10">
    <property type="entry name" value="CITRATE LYASE SUBUNIT BETA"/>
    <property type="match status" value="1"/>
</dbReference>
<keyword evidence="4" id="KW-0460">Magnesium</keyword>
<evidence type="ECO:0000313" key="7">
    <source>
        <dbReference type="Proteomes" id="UP001597299"/>
    </source>
</evidence>
<protein>
    <submittedName>
        <fullName evidence="6">HpcH/HpaI aldolase/citrate lyase family protein</fullName>
    </submittedName>
</protein>
<evidence type="ECO:0000313" key="6">
    <source>
        <dbReference type="EMBL" id="MFD2139319.1"/>
    </source>
</evidence>
<comment type="similarity">
    <text evidence="2">Belongs to the HpcH/HpaI aldolase family.</text>
</comment>
<name>A0ABW4YTD2_9HYPH</name>
<dbReference type="EMBL" id="JBHUHD010000001">
    <property type="protein sequence ID" value="MFD2139319.1"/>
    <property type="molecule type" value="Genomic_DNA"/>
</dbReference>
<dbReference type="Pfam" id="PF03328">
    <property type="entry name" value="HpcH_HpaI"/>
    <property type="match status" value="1"/>
</dbReference>
<keyword evidence="3" id="KW-0479">Metal-binding</keyword>
<dbReference type="InterPro" id="IPR015813">
    <property type="entry name" value="Pyrv/PenolPyrv_kinase-like_dom"/>
</dbReference>
<dbReference type="GO" id="GO:0016829">
    <property type="term" value="F:lyase activity"/>
    <property type="evidence" value="ECO:0007669"/>
    <property type="project" value="UniProtKB-KW"/>
</dbReference>
<evidence type="ECO:0000256" key="1">
    <source>
        <dbReference type="ARBA" id="ARBA00001946"/>
    </source>
</evidence>
<proteinExistence type="inferred from homology"/>
<dbReference type="Gene3D" id="3.20.20.60">
    <property type="entry name" value="Phosphoenolpyruvate-binding domains"/>
    <property type="match status" value="1"/>
</dbReference>
<dbReference type="SUPFAM" id="SSF51621">
    <property type="entry name" value="Phosphoenolpyruvate/pyruvate domain"/>
    <property type="match status" value="1"/>
</dbReference>
<dbReference type="Proteomes" id="UP001597299">
    <property type="component" value="Unassembled WGS sequence"/>
</dbReference>
<accession>A0ABW4YTD2</accession>
<dbReference type="InterPro" id="IPR005000">
    <property type="entry name" value="Aldolase/citrate-lyase_domain"/>
</dbReference>